<dbReference type="InterPro" id="IPR019752">
    <property type="entry name" value="Pyrv/ketoisovalerate_OxRed_cat"/>
</dbReference>
<dbReference type="EMBL" id="SDMR01000009">
    <property type="protein sequence ID" value="TBT94812.1"/>
    <property type="molecule type" value="Genomic_DNA"/>
</dbReference>
<evidence type="ECO:0000313" key="4">
    <source>
        <dbReference type="Proteomes" id="UP000291933"/>
    </source>
</evidence>
<accession>A0A4Q9KK09</accession>
<organism evidence="3 4">
    <name type="scientific">Propioniciclava tarda</name>
    <dbReference type="NCBI Taxonomy" id="433330"/>
    <lineage>
        <taxon>Bacteria</taxon>
        <taxon>Bacillati</taxon>
        <taxon>Actinomycetota</taxon>
        <taxon>Actinomycetes</taxon>
        <taxon>Propionibacteriales</taxon>
        <taxon>Propionibacteriaceae</taxon>
        <taxon>Propioniciclava</taxon>
    </lineage>
</organism>
<dbReference type="PANTHER" id="PTHR42730">
    <property type="entry name" value="2-OXOGLUTARATE SYNTHASE SUBUNIT KORC"/>
    <property type="match status" value="1"/>
</dbReference>
<dbReference type="RefSeq" id="WP_131172128.1">
    <property type="nucleotide sequence ID" value="NZ_FXTL01000009.1"/>
</dbReference>
<evidence type="ECO:0000259" key="2">
    <source>
        <dbReference type="Pfam" id="PF01558"/>
    </source>
</evidence>
<dbReference type="InterPro" id="IPR002869">
    <property type="entry name" value="Pyrv_flavodox_OxRed_cen"/>
</dbReference>
<dbReference type="InterPro" id="IPR052554">
    <property type="entry name" value="2-oxoglutarate_synth_KorC"/>
</dbReference>
<dbReference type="SUPFAM" id="SSF53323">
    <property type="entry name" value="Pyruvate-ferredoxin oxidoreductase, PFOR, domain III"/>
    <property type="match status" value="1"/>
</dbReference>
<evidence type="ECO:0000313" key="3">
    <source>
        <dbReference type="EMBL" id="TBT94812.1"/>
    </source>
</evidence>
<gene>
    <name evidence="3" type="ORF">ET996_08470</name>
</gene>
<name>A0A4Q9KK09_PROTD</name>
<feature type="domain" description="Pyruvate/ketoisovalerate oxidoreductase catalytic" evidence="2">
    <location>
        <begin position="12"/>
        <end position="175"/>
    </location>
</feature>
<dbReference type="Proteomes" id="UP000291933">
    <property type="component" value="Unassembled WGS sequence"/>
</dbReference>
<dbReference type="OrthoDB" id="9789125at2"/>
<dbReference type="GO" id="GO:0016903">
    <property type="term" value="F:oxidoreductase activity, acting on the aldehyde or oxo group of donors"/>
    <property type="evidence" value="ECO:0007669"/>
    <property type="project" value="InterPro"/>
</dbReference>
<dbReference type="Gene3D" id="3.40.920.10">
    <property type="entry name" value="Pyruvate-ferredoxin oxidoreductase, PFOR, domain III"/>
    <property type="match status" value="1"/>
</dbReference>
<keyword evidence="1" id="KW-0560">Oxidoreductase</keyword>
<dbReference type="Pfam" id="PF01558">
    <property type="entry name" value="POR"/>
    <property type="match status" value="1"/>
</dbReference>
<comment type="caution">
    <text evidence="3">The sequence shown here is derived from an EMBL/GenBank/DDBJ whole genome shotgun (WGS) entry which is preliminary data.</text>
</comment>
<keyword evidence="4" id="KW-1185">Reference proteome</keyword>
<proteinExistence type="predicted"/>
<dbReference type="PANTHER" id="PTHR42730:SF1">
    <property type="entry name" value="2-OXOGLUTARATE SYNTHASE SUBUNIT KORC"/>
    <property type="match status" value="1"/>
</dbReference>
<reference evidence="3 4" key="1">
    <citation type="submission" date="2019-01" db="EMBL/GenBank/DDBJ databases">
        <title>Lactibacter flavus gen. nov., sp. nov., a novel bacterium of the family Propionibacteriaceae isolated from raw milk and dairy products.</title>
        <authorList>
            <person name="Huptas C."/>
            <person name="Wenning M."/>
            <person name="Breitenwieser F."/>
            <person name="Doll E."/>
            <person name="Von Neubeck M."/>
            <person name="Busse H.-J."/>
            <person name="Scherer S."/>
        </authorList>
    </citation>
    <scope>NUCLEOTIDE SEQUENCE [LARGE SCALE GENOMIC DNA]</scope>
    <source>
        <strain evidence="3 4">DSM 22130</strain>
    </source>
</reference>
<evidence type="ECO:0000256" key="1">
    <source>
        <dbReference type="ARBA" id="ARBA00023002"/>
    </source>
</evidence>
<protein>
    <submittedName>
        <fullName evidence="3">2-oxoacid:ferredoxin oxidoreductase subunit gamma</fullName>
    </submittedName>
</protein>
<dbReference type="AlphaFoldDB" id="A0A4Q9KK09"/>
<sequence length="187" mass="19831">MHNERIILAGFGGQGIMTMGQLLAQAALDEGRQTSWLPSYGPEMRGGTANCDVIVDDAPVASPIIHGDATSVIIMNLPSMKFVEDLIPGGAALINSSLIDDRVDRDDVRAFYVPANELADRAGNLKTTNMVMLGAFCEMTSCVDAESVLHAMQAKLGEKKAHLMTVNRAAFAAGADAVREQLALSPS</sequence>